<sequence length="378" mass="39550">MMPGVVSGLQQQDPGTGGVVATASQCFSSFWATSSDIAWGSKDEDEAGVAPQATPLGCLWPEHSEPANPQQQLPFEQHQQGPPQREELLRLATTTKQAPAKVQLPATETPSSITASSVVRADDDACSVQPSGSPPTGQQRGDATGAPLALLQQVHARLNSIASCGPSGRNAPAPPTVTTTADSSMHTVMGGSSDTLCSLFSKPAPSRDVPAPSEQSSCCVALGVAAANDQAQVDIDDAVSNQVFHIILDVNFREQFEIGQHATARYKSLLAVLPCTYIGQDDRLPLVSSMHSVPFLPGAPLPYHDTSRCTVEVFASCTTTNTTSRQLPQLPSPCPIQSSLPAAPPLHQPGALALQSLRHDALAAPVLPSPQPWPVQCG</sequence>
<name>A0A699ZIC5_HAELA</name>
<feature type="compositionally biased region" description="Low complexity" evidence="1">
    <location>
        <begin position="69"/>
        <end position="82"/>
    </location>
</feature>
<feature type="region of interest" description="Disordered" evidence="1">
    <location>
        <begin position="97"/>
        <end position="143"/>
    </location>
</feature>
<evidence type="ECO:0000313" key="3">
    <source>
        <dbReference type="Proteomes" id="UP000485058"/>
    </source>
</evidence>
<accession>A0A699ZIC5</accession>
<dbReference type="EMBL" id="BLLF01002052">
    <property type="protein sequence ID" value="GFH22497.1"/>
    <property type="molecule type" value="Genomic_DNA"/>
</dbReference>
<dbReference type="AlphaFoldDB" id="A0A699ZIC5"/>
<feature type="region of interest" description="Disordered" evidence="1">
    <location>
        <begin position="163"/>
        <end position="182"/>
    </location>
</feature>
<keyword evidence="3" id="KW-1185">Reference proteome</keyword>
<feature type="region of interest" description="Disordered" evidence="1">
    <location>
        <begin position="47"/>
        <end position="83"/>
    </location>
</feature>
<feature type="compositionally biased region" description="Polar residues" evidence="1">
    <location>
        <begin position="128"/>
        <end position="141"/>
    </location>
</feature>
<protein>
    <submittedName>
        <fullName evidence="2">Uncharacterized protein</fullName>
    </submittedName>
</protein>
<dbReference type="Pfam" id="PF04720">
    <property type="entry name" value="PDDEXK_6"/>
    <property type="match status" value="1"/>
</dbReference>
<evidence type="ECO:0000256" key="1">
    <source>
        <dbReference type="SAM" id="MobiDB-lite"/>
    </source>
</evidence>
<dbReference type="InterPro" id="IPR006502">
    <property type="entry name" value="PDDEXK-like"/>
</dbReference>
<organism evidence="2 3">
    <name type="scientific">Haematococcus lacustris</name>
    <name type="common">Green alga</name>
    <name type="synonym">Haematococcus pluvialis</name>
    <dbReference type="NCBI Taxonomy" id="44745"/>
    <lineage>
        <taxon>Eukaryota</taxon>
        <taxon>Viridiplantae</taxon>
        <taxon>Chlorophyta</taxon>
        <taxon>core chlorophytes</taxon>
        <taxon>Chlorophyceae</taxon>
        <taxon>CS clade</taxon>
        <taxon>Chlamydomonadales</taxon>
        <taxon>Haematococcaceae</taxon>
        <taxon>Haematococcus</taxon>
    </lineage>
</organism>
<feature type="compositionally biased region" description="Polar residues" evidence="1">
    <location>
        <begin position="106"/>
        <end position="117"/>
    </location>
</feature>
<dbReference type="Proteomes" id="UP000485058">
    <property type="component" value="Unassembled WGS sequence"/>
</dbReference>
<comment type="caution">
    <text evidence="2">The sequence shown here is derived from an EMBL/GenBank/DDBJ whole genome shotgun (WGS) entry which is preliminary data.</text>
</comment>
<gene>
    <name evidence="2" type="ORF">HaLaN_19971</name>
</gene>
<reference evidence="2 3" key="1">
    <citation type="submission" date="2020-02" db="EMBL/GenBank/DDBJ databases">
        <title>Draft genome sequence of Haematococcus lacustris strain NIES-144.</title>
        <authorList>
            <person name="Morimoto D."/>
            <person name="Nakagawa S."/>
            <person name="Yoshida T."/>
            <person name="Sawayama S."/>
        </authorList>
    </citation>
    <scope>NUCLEOTIDE SEQUENCE [LARGE SCALE GENOMIC DNA]</scope>
    <source>
        <strain evidence="2 3">NIES-144</strain>
    </source>
</reference>
<proteinExistence type="predicted"/>
<evidence type="ECO:0000313" key="2">
    <source>
        <dbReference type="EMBL" id="GFH22497.1"/>
    </source>
</evidence>